<dbReference type="InterPro" id="IPR000620">
    <property type="entry name" value="EamA_dom"/>
</dbReference>
<feature type="domain" description="EamA" evidence="7">
    <location>
        <begin position="29"/>
        <end position="167"/>
    </location>
</feature>
<dbReference type="KEGG" id="euz:DVS28_a3191"/>
<feature type="transmembrane region" description="Helical" evidence="6">
    <location>
        <begin position="177"/>
        <end position="196"/>
    </location>
</feature>
<keyword evidence="4 6" id="KW-1133">Transmembrane helix</keyword>
<dbReference type="Proteomes" id="UP000264006">
    <property type="component" value="Chromosome"/>
</dbReference>
<evidence type="ECO:0000256" key="3">
    <source>
        <dbReference type="ARBA" id="ARBA00022692"/>
    </source>
</evidence>
<feature type="transmembrane region" description="Helical" evidence="6">
    <location>
        <begin position="56"/>
        <end position="80"/>
    </location>
</feature>
<dbReference type="Pfam" id="PF00892">
    <property type="entry name" value="EamA"/>
    <property type="match status" value="2"/>
</dbReference>
<comment type="subcellular location">
    <subcellularLocation>
        <location evidence="1">Membrane</location>
        <topology evidence="1">Multi-pass membrane protein</topology>
    </subcellularLocation>
</comment>
<feature type="transmembrane region" description="Helical" evidence="6">
    <location>
        <begin position="270"/>
        <end position="291"/>
    </location>
</feature>
<dbReference type="GO" id="GO:0016020">
    <property type="term" value="C:membrane"/>
    <property type="evidence" value="ECO:0007669"/>
    <property type="project" value="UniProtKB-SubCell"/>
</dbReference>
<feature type="transmembrane region" description="Helical" evidence="6">
    <location>
        <begin position="208"/>
        <end position="229"/>
    </location>
</feature>
<feature type="transmembrane region" description="Helical" evidence="6">
    <location>
        <begin position="153"/>
        <end position="171"/>
    </location>
</feature>
<evidence type="ECO:0000256" key="1">
    <source>
        <dbReference type="ARBA" id="ARBA00004141"/>
    </source>
</evidence>
<protein>
    <submittedName>
        <fullName evidence="8">Permease of the drug/metabolite transporter (DMT) superfamily</fullName>
    </submittedName>
</protein>
<accession>A0A346Y070</accession>
<feature type="transmembrane region" description="Helical" evidence="6">
    <location>
        <begin position="92"/>
        <end position="112"/>
    </location>
</feature>
<keyword evidence="9" id="KW-1185">Reference proteome</keyword>
<evidence type="ECO:0000313" key="8">
    <source>
        <dbReference type="EMBL" id="AXV07867.1"/>
    </source>
</evidence>
<dbReference type="OrthoDB" id="5242975at2"/>
<feature type="domain" description="EamA" evidence="7">
    <location>
        <begin position="179"/>
        <end position="314"/>
    </location>
</feature>
<keyword evidence="5 6" id="KW-0472">Membrane</keyword>
<feature type="transmembrane region" description="Helical" evidence="6">
    <location>
        <begin position="124"/>
        <end position="141"/>
    </location>
</feature>
<dbReference type="AlphaFoldDB" id="A0A346Y070"/>
<evidence type="ECO:0000256" key="4">
    <source>
        <dbReference type="ARBA" id="ARBA00022989"/>
    </source>
</evidence>
<comment type="similarity">
    <text evidence="2">Belongs to the EamA transporter family.</text>
</comment>
<evidence type="ECO:0000313" key="9">
    <source>
        <dbReference type="Proteomes" id="UP000264006"/>
    </source>
</evidence>
<feature type="transmembrane region" description="Helical" evidence="6">
    <location>
        <begin position="297"/>
        <end position="315"/>
    </location>
</feature>
<dbReference type="EMBL" id="CP031165">
    <property type="protein sequence ID" value="AXV07867.1"/>
    <property type="molecule type" value="Genomic_DNA"/>
</dbReference>
<evidence type="ECO:0000256" key="6">
    <source>
        <dbReference type="SAM" id="Phobius"/>
    </source>
</evidence>
<evidence type="ECO:0000256" key="5">
    <source>
        <dbReference type="ARBA" id="ARBA00023136"/>
    </source>
</evidence>
<gene>
    <name evidence="8" type="ORF">DVS28_a3191</name>
</gene>
<dbReference type="SUPFAM" id="SSF103481">
    <property type="entry name" value="Multidrug resistance efflux transporter EmrE"/>
    <property type="match status" value="2"/>
</dbReference>
<feature type="transmembrane region" description="Helical" evidence="6">
    <location>
        <begin position="29"/>
        <end position="50"/>
    </location>
</feature>
<keyword evidence="3 6" id="KW-0812">Transmembrane</keyword>
<organism evidence="8 9">
    <name type="scientific">Euzebya pacifica</name>
    <dbReference type="NCBI Taxonomy" id="1608957"/>
    <lineage>
        <taxon>Bacteria</taxon>
        <taxon>Bacillati</taxon>
        <taxon>Actinomycetota</taxon>
        <taxon>Nitriliruptoria</taxon>
        <taxon>Euzebyales</taxon>
    </lineage>
</organism>
<evidence type="ECO:0000256" key="2">
    <source>
        <dbReference type="ARBA" id="ARBA00007362"/>
    </source>
</evidence>
<dbReference type="PANTHER" id="PTHR32322:SF9">
    <property type="entry name" value="AMINO-ACID METABOLITE EFFLUX PUMP-RELATED"/>
    <property type="match status" value="1"/>
</dbReference>
<reference evidence="8 9" key="1">
    <citation type="submission" date="2018-09" db="EMBL/GenBank/DDBJ databases">
        <title>Complete genome sequence of Euzebya sp. DY32-46 isolated from seawater of Pacific Ocean.</title>
        <authorList>
            <person name="Xu L."/>
            <person name="Wu Y.-H."/>
            <person name="Xu X.-W."/>
        </authorList>
    </citation>
    <scope>NUCLEOTIDE SEQUENCE [LARGE SCALE GENOMIC DNA]</scope>
    <source>
        <strain evidence="8 9">DY32-46</strain>
    </source>
</reference>
<dbReference type="PANTHER" id="PTHR32322">
    <property type="entry name" value="INNER MEMBRANE TRANSPORTER"/>
    <property type="match status" value="1"/>
</dbReference>
<evidence type="ECO:0000259" key="7">
    <source>
        <dbReference type="Pfam" id="PF00892"/>
    </source>
</evidence>
<proteinExistence type="inferred from homology"/>
<dbReference type="InterPro" id="IPR037185">
    <property type="entry name" value="EmrE-like"/>
</dbReference>
<sequence length="340" mass="34961">MACGKVRSGWADSGTVSRQGSSAFTTRDALLLLLLALFWGNSFLFVKLAVDVIPPTWIVAGRLTIGGILVSLIVVARARLRGDNDLRLPRGWRALGALLLIGSFGSGLPWALQAWGQQYLDSGLMAVLNSTTPAATLALAVAAGQERLYRSRVLGLLIAILGSVIIVGGEVQAGGPILALLAAVGSTVGYGFGTVMTRAAVSGRFRPLPATAVQLVLGAGVLTMLALGTSGPPPPAWDLPLVPVLALSALGLLGTGLAFLIYFTLIERVGATNASMVTYIVPVVGLISGALVRGERFGANVLIGAVVLIGGVWLAQRTDPMLVPEQGAGAVPEASLSGQR</sequence>
<name>A0A346Y070_9ACTN</name>
<feature type="transmembrane region" description="Helical" evidence="6">
    <location>
        <begin position="241"/>
        <end position="263"/>
    </location>
</feature>
<dbReference type="InterPro" id="IPR050638">
    <property type="entry name" value="AA-Vitamin_Transporters"/>
</dbReference>